<dbReference type="InterPro" id="IPR041685">
    <property type="entry name" value="AAA_GajA/Old/RecF-like"/>
</dbReference>
<keyword evidence="3" id="KW-0378">Hydrolase</keyword>
<accession>A0A1V8PQF2</accession>
<reference evidence="3 4" key="1">
    <citation type="submission" date="2017-03" db="EMBL/GenBank/DDBJ databases">
        <title>Maternal inheritance of bifidobacteria.</title>
        <authorList>
            <person name="Lugli G.A."/>
            <person name="Duranti S."/>
            <person name="Milani C."/>
            <person name="Mancabelli L."/>
        </authorList>
    </citation>
    <scope>NUCLEOTIDE SEQUENCE [LARGE SCALE GENOMIC DNA]</scope>
    <source>
        <strain evidence="3 4">1899B</strain>
    </source>
</reference>
<evidence type="ECO:0000259" key="1">
    <source>
        <dbReference type="Pfam" id="PF13175"/>
    </source>
</evidence>
<protein>
    <submittedName>
        <fullName evidence="3">ATP-dependent endonuclease</fullName>
    </submittedName>
</protein>
<dbReference type="Pfam" id="PF20469">
    <property type="entry name" value="OLD-like_TOPRIM"/>
    <property type="match status" value="1"/>
</dbReference>
<keyword evidence="3" id="KW-0255">Endonuclease</keyword>
<name>A0A1V8PQF2_9BIFI</name>
<dbReference type="InterPro" id="IPR034139">
    <property type="entry name" value="TOPRIM_OLD"/>
</dbReference>
<evidence type="ECO:0000313" key="4">
    <source>
        <dbReference type="Proteomes" id="UP000192666"/>
    </source>
</evidence>
<sequence>MDKDKGQMNYIKSIHIEGFKKIKSVDVSLNPHMNILVGENEAGKSTILEAIKVVLNQQYRNADKAVLSDLFNAENVAAFKANPSVKTLPKIVIELFLELEANKKNAPYFHGEVYGGRGLKDEKYGIRFECTFDAEFDSELESFISEGNLPLEYYSLTWTTFAKNPYRTIKRPLNFLFIDATTNAIVPSFNYYNKSLFNSKYDNGTQARAKNEFRAKLEGAFDSVALDPIDENRKFGIDSKKVQLENIISVFEDSIPLENRGSGMESLIKTQIAFDKASALDVVLMEEPENHLCFTTMRKMLHEISVNGKGSQIIITTHSNMIACTLNLSNVLWVAEGCTKSLGDVPSDVAAFFTKADNNAFLQLLLSKRAILVEGATEFILLPKLYEQITGRTIEDDEVAIIPCGGVSYKRYLEIAECTDKKVSVITDNDGNSDGISEANKYNSSHDRQHVFMDQAIEGWTWEVCFYRENKKTLDKLIEVTPEAKYLFHKKDYGPVLGKMLNNKADVAYQMLISGIEFTVPQHVKDAITWLNK</sequence>
<dbReference type="EMBL" id="NAQA01000003">
    <property type="protein sequence ID" value="OQM50817.1"/>
    <property type="molecule type" value="Genomic_DNA"/>
</dbReference>
<feature type="domain" description="Endonuclease GajA/Old nuclease/RecF-like AAA" evidence="1">
    <location>
        <begin position="211"/>
        <end position="323"/>
    </location>
</feature>
<dbReference type="Proteomes" id="UP000192666">
    <property type="component" value="Unassembled WGS sequence"/>
</dbReference>
<evidence type="ECO:0000259" key="2">
    <source>
        <dbReference type="Pfam" id="PF20469"/>
    </source>
</evidence>
<dbReference type="CDD" id="cd01026">
    <property type="entry name" value="TOPRIM_OLD"/>
    <property type="match status" value="1"/>
</dbReference>
<keyword evidence="3" id="KW-0540">Nuclease</keyword>
<evidence type="ECO:0000313" key="3">
    <source>
        <dbReference type="EMBL" id="OQM50817.1"/>
    </source>
</evidence>
<dbReference type="InterPro" id="IPR051396">
    <property type="entry name" value="Bact_Antivir_Def_Nuclease"/>
</dbReference>
<proteinExistence type="predicted"/>
<feature type="domain" description="Endonuclease GajA/Old nuclease/RecF-like AAA" evidence="1">
    <location>
        <begin position="10"/>
        <end position="120"/>
    </location>
</feature>
<dbReference type="Pfam" id="PF13175">
    <property type="entry name" value="AAA_15"/>
    <property type="match status" value="2"/>
</dbReference>
<organism evidence="3 4">
    <name type="scientific">Bifidobacterium catenulatum</name>
    <dbReference type="NCBI Taxonomy" id="1686"/>
    <lineage>
        <taxon>Bacteria</taxon>
        <taxon>Bacillati</taxon>
        <taxon>Actinomycetota</taxon>
        <taxon>Actinomycetes</taxon>
        <taxon>Bifidobacteriales</taxon>
        <taxon>Bifidobacteriaceae</taxon>
        <taxon>Bifidobacterium</taxon>
    </lineage>
</organism>
<dbReference type="Gene3D" id="3.40.50.300">
    <property type="entry name" value="P-loop containing nucleotide triphosphate hydrolases"/>
    <property type="match status" value="1"/>
</dbReference>
<gene>
    <name evidence="3" type="ORF">B5782_0764</name>
</gene>
<feature type="domain" description="OLD protein-like TOPRIM" evidence="2">
    <location>
        <begin position="365"/>
        <end position="430"/>
    </location>
</feature>
<dbReference type="SUPFAM" id="SSF52540">
    <property type="entry name" value="P-loop containing nucleoside triphosphate hydrolases"/>
    <property type="match status" value="1"/>
</dbReference>
<dbReference type="PANTHER" id="PTHR43581:SF4">
    <property type="entry name" value="ATP_GTP PHOSPHATASE"/>
    <property type="match status" value="1"/>
</dbReference>
<dbReference type="GO" id="GO:0004519">
    <property type="term" value="F:endonuclease activity"/>
    <property type="evidence" value="ECO:0007669"/>
    <property type="project" value="UniProtKB-KW"/>
</dbReference>
<comment type="caution">
    <text evidence="3">The sequence shown here is derived from an EMBL/GenBank/DDBJ whole genome shotgun (WGS) entry which is preliminary data.</text>
</comment>
<dbReference type="PANTHER" id="PTHR43581">
    <property type="entry name" value="ATP/GTP PHOSPHATASE"/>
    <property type="match status" value="1"/>
</dbReference>
<dbReference type="AlphaFoldDB" id="A0A1V8PQF2"/>
<dbReference type="InterPro" id="IPR027417">
    <property type="entry name" value="P-loop_NTPase"/>
</dbReference>